<feature type="transmembrane region" description="Helical" evidence="1">
    <location>
        <begin position="384"/>
        <end position="403"/>
    </location>
</feature>
<dbReference type="PANTHER" id="PTHR23028">
    <property type="entry name" value="ACETYLTRANSFERASE"/>
    <property type="match status" value="1"/>
</dbReference>
<accession>A0A168AWT7</accession>
<protein>
    <submittedName>
        <fullName evidence="3">Acyltransferase</fullName>
    </submittedName>
</protein>
<keyword evidence="3" id="KW-0012">Acyltransferase</keyword>
<sequence length="407" mass="47886">MPQYGSPHDEIENRAFEIVNGLFANALVRGLIRYIKAAIAGLEPSFLRDADIDTVAVTAERKNAISLLDGLRGIACLLVFNYHFIFTYTFQSDYGFGFSEENWHWHQLPYVHMLYSGHIMVDIFFVISGYVLSYKPLKLLRSQNWDQAFHTLASSTFRRSMRLYIPSVVGILCVFLAVRMGAYDFSTLIRFDGQTILGTNEEHPPIFDTWREQLYDVYCTIWALTDWWHWDFYYNNYNPHLWTIAIEFRSSMVLFLVLLALTRIKSRWRIGIAVWLSAMFLRWSRWDVMLFLGGMVMAELDMICGVWEGEKERLQEATDLEKQVSIPLDKRLLFWLYDCEPLWWIVLIVGGYLGSTPNRFPEFTPGYVYLLEWVPDDFIERDRLWQAIGALMMIWSIIHLKVFRNLS</sequence>
<keyword evidence="1" id="KW-0472">Membrane</keyword>
<feature type="transmembrane region" description="Helical" evidence="1">
    <location>
        <begin position="240"/>
        <end position="261"/>
    </location>
</feature>
<dbReference type="PANTHER" id="PTHR23028:SF134">
    <property type="entry name" value="PUTATIVE (AFU_ORTHOLOGUE AFUA_4G08520)-RELATED"/>
    <property type="match status" value="1"/>
</dbReference>
<keyword evidence="1" id="KW-1133">Transmembrane helix</keyword>
<gene>
    <name evidence="3" type="ORF">AAP_01757</name>
</gene>
<dbReference type="Pfam" id="PF01757">
    <property type="entry name" value="Acyl_transf_3"/>
    <property type="match status" value="1"/>
</dbReference>
<dbReference type="OrthoDB" id="5819582at2759"/>
<evidence type="ECO:0000259" key="2">
    <source>
        <dbReference type="Pfam" id="PF01757"/>
    </source>
</evidence>
<dbReference type="VEuPathDB" id="FungiDB:AAP_01757"/>
<keyword evidence="1" id="KW-0812">Transmembrane</keyword>
<dbReference type="InterPro" id="IPR002656">
    <property type="entry name" value="Acyl_transf_3_dom"/>
</dbReference>
<feature type="transmembrane region" description="Helical" evidence="1">
    <location>
        <begin position="163"/>
        <end position="182"/>
    </location>
</feature>
<keyword evidence="3" id="KW-0808">Transferase</keyword>
<evidence type="ECO:0000313" key="3">
    <source>
        <dbReference type="EMBL" id="KZZ94457.1"/>
    </source>
</evidence>
<evidence type="ECO:0000313" key="4">
    <source>
        <dbReference type="Proteomes" id="UP000242877"/>
    </source>
</evidence>
<dbReference type="AlphaFoldDB" id="A0A168AWT7"/>
<dbReference type="InterPro" id="IPR050879">
    <property type="entry name" value="Acyltransferase_3"/>
</dbReference>
<comment type="caution">
    <text evidence="3">The sequence shown here is derived from an EMBL/GenBank/DDBJ whole genome shotgun (WGS) entry which is preliminary data.</text>
</comment>
<dbReference type="Proteomes" id="UP000242877">
    <property type="component" value="Unassembled WGS sequence"/>
</dbReference>
<keyword evidence="4" id="KW-1185">Reference proteome</keyword>
<feature type="transmembrane region" description="Helical" evidence="1">
    <location>
        <begin position="110"/>
        <end position="132"/>
    </location>
</feature>
<name>A0A168AWT7_9EURO</name>
<feature type="transmembrane region" description="Helical" evidence="1">
    <location>
        <begin position="71"/>
        <end position="90"/>
    </location>
</feature>
<reference evidence="3 4" key="1">
    <citation type="journal article" date="2016" name="Genome Biol. Evol.">
        <title>Divergent and convergent evolution of fungal pathogenicity.</title>
        <authorList>
            <person name="Shang Y."/>
            <person name="Xiao G."/>
            <person name="Zheng P."/>
            <person name="Cen K."/>
            <person name="Zhan S."/>
            <person name="Wang C."/>
        </authorList>
    </citation>
    <scope>NUCLEOTIDE SEQUENCE [LARGE SCALE GENOMIC DNA]</scope>
    <source>
        <strain evidence="3 4">ARSEF 7405</strain>
    </source>
</reference>
<dbReference type="EMBL" id="AZGZ01000006">
    <property type="protein sequence ID" value="KZZ94457.1"/>
    <property type="molecule type" value="Genomic_DNA"/>
</dbReference>
<feature type="domain" description="Acyltransferase 3" evidence="2">
    <location>
        <begin position="68"/>
        <end position="286"/>
    </location>
</feature>
<dbReference type="GO" id="GO:0016747">
    <property type="term" value="F:acyltransferase activity, transferring groups other than amino-acyl groups"/>
    <property type="evidence" value="ECO:0007669"/>
    <property type="project" value="InterPro"/>
</dbReference>
<feature type="transmembrane region" description="Helical" evidence="1">
    <location>
        <begin position="332"/>
        <end position="353"/>
    </location>
</feature>
<proteinExistence type="predicted"/>
<organism evidence="3 4">
    <name type="scientific">Ascosphaera apis ARSEF 7405</name>
    <dbReference type="NCBI Taxonomy" id="392613"/>
    <lineage>
        <taxon>Eukaryota</taxon>
        <taxon>Fungi</taxon>
        <taxon>Dikarya</taxon>
        <taxon>Ascomycota</taxon>
        <taxon>Pezizomycotina</taxon>
        <taxon>Eurotiomycetes</taxon>
        <taxon>Eurotiomycetidae</taxon>
        <taxon>Onygenales</taxon>
        <taxon>Ascosphaeraceae</taxon>
        <taxon>Ascosphaera</taxon>
    </lineage>
</organism>
<evidence type="ECO:0000256" key="1">
    <source>
        <dbReference type="SAM" id="Phobius"/>
    </source>
</evidence>